<keyword evidence="2" id="KW-1185">Reference proteome</keyword>
<protein>
    <submittedName>
        <fullName evidence="1">Uncharacterized protein</fullName>
    </submittedName>
</protein>
<comment type="caution">
    <text evidence="1">The sequence shown here is derived from an EMBL/GenBank/DDBJ whole genome shotgun (WGS) entry which is preliminary data.</text>
</comment>
<dbReference type="Proteomes" id="UP000003688">
    <property type="component" value="Unassembled WGS sequence"/>
</dbReference>
<gene>
    <name evidence="1" type="ORF">Cflav_PD1071</name>
</gene>
<evidence type="ECO:0000313" key="1">
    <source>
        <dbReference type="EMBL" id="EEF58448.1"/>
    </source>
</evidence>
<reference evidence="1 2" key="1">
    <citation type="journal article" date="2011" name="J. Bacteriol.">
        <title>Genome sequence of 'Pedosphaera parvula' Ellin514, an aerobic Verrucomicrobial isolate from pasture soil.</title>
        <authorList>
            <person name="Kant R."/>
            <person name="van Passel M.W."/>
            <person name="Sangwan P."/>
            <person name="Palva A."/>
            <person name="Lucas S."/>
            <person name="Copeland A."/>
            <person name="Lapidus A."/>
            <person name="Glavina Del Rio T."/>
            <person name="Dalin E."/>
            <person name="Tice H."/>
            <person name="Bruce D."/>
            <person name="Goodwin L."/>
            <person name="Pitluck S."/>
            <person name="Chertkov O."/>
            <person name="Larimer F.W."/>
            <person name="Land M.L."/>
            <person name="Hauser L."/>
            <person name="Brettin T.S."/>
            <person name="Detter J.C."/>
            <person name="Han S."/>
            <person name="de Vos W.M."/>
            <person name="Janssen P.H."/>
            <person name="Smidt H."/>
        </authorList>
    </citation>
    <scope>NUCLEOTIDE SEQUENCE [LARGE SCALE GENOMIC DNA]</scope>
    <source>
        <strain evidence="1 2">Ellin514</strain>
    </source>
</reference>
<evidence type="ECO:0000313" key="2">
    <source>
        <dbReference type="Proteomes" id="UP000003688"/>
    </source>
</evidence>
<proteinExistence type="predicted"/>
<sequence>MGLFDGTSRVIIRVLPENREWMLYSEDAVAGWRLLQLDAPHKRALIMHGTNVLMASMPSSVTNKDQLATFVSTGVLPPDYIGPWPQGYEPEIIRLHRAGLLSSETNSAPIEKGLKVSGQYIGALRGYAKTLPDAEAAPIQRELERYSAGSLVGGPEIQESTLKPVETFDTSYPTPLLSSTGETSSLLQRVLNHPPPEVGSLIGTGTDSQVPELRQLVRNQSDPQIALRLRQELDGYAAPPIANYNRDASGQWNYAQSESLK</sequence>
<accession>B9XNY2</accession>
<name>B9XNY2_PEDPL</name>
<organism evidence="1 2">
    <name type="scientific">Pedosphaera parvula (strain Ellin514)</name>
    <dbReference type="NCBI Taxonomy" id="320771"/>
    <lineage>
        <taxon>Bacteria</taxon>
        <taxon>Pseudomonadati</taxon>
        <taxon>Verrucomicrobiota</taxon>
        <taxon>Pedosphaerae</taxon>
        <taxon>Pedosphaerales</taxon>
        <taxon>Pedosphaeraceae</taxon>
        <taxon>Pedosphaera</taxon>
    </lineage>
</organism>
<dbReference type="AlphaFoldDB" id="B9XNY2"/>
<dbReference type="EMBL" id="ABOX02000043">
    <property type="protein sequence ID" value="EEF58448.1"/>
    <property type="molecule type" value="Genomic_DNA"/>
</dbReference>